<feature type="transmembrane region" description="Helical" evidence="2">
    <location>
        <begin position="83"/>
        <end position="107"/>
    </location>
</feature>
<feature type="region of interest" description="Disordered" evidence="1">
    <location>
        <begin position="1"/>
        <end position="24"/>
    </location>
</feature>
<feature type="transmembrane region" description="Helical" evidence="2">
    <location>
        <begin position="53"/>
        <end position="77"/>
    </location>
</feature>
<evidence type="ECO:0000313" key="3">
    <source>
        <dbReference type="EMBL" id="GFH22309.1"/>
    </source>
</evidence>
<protein>
    <submittedName>
        <fullName evidence="3">Uncharacterized protein</fullName>
    </submittedName>
</protein>
<accession>A0A699ZRI7</accession>
<proteinExistence type="predicted"/>
<keyword evidence="2" id="KW-0812">Transmembrane</keyword>
<feature type="compositionally biased region" description="Basic and acidic residues" evidence="1">
    <location>
        <begin position="167"/>
        <end position="182"/>
    </location>
</feature>
<evidence type="ECO:0000313" key="4">
    <source>
        <dbReference type="Proteomes" id="UP000485058"/>
    </source>
</evidence>
<dbReference type="EMBL" id="BLLF01002012">
    <property type="protein sequence ID" value="GFH22309.1"/>
    <property type="molecule type" value="Genomic_DNA"/>
</dbReference>
<organism evidence="3 4">
    <name type="scientific">Haematococcus lacustris</name>
    <name type="common">Green alga</name>
    <name type="synonym">Haematococcus pluvialis</name>
    <dbReference type="NCBI Taxonomy" id="44745"/>
    <lineage>
        <taxon>Eukaryota</taxon>
        <taxon>Viridiplantae</taxon>
        <taxon>Chlorophyta</taxon>
        <taxon>core chlorophytes</taxon>
        <taxon>Chlorophyceae</taxon>
        <taxon>CS clade</taxon>
        <taxon>Chlamydomonadales</taxon>
        <taxon>Haematococcaceae</taxon>
        <taxon>Haematococcus</taxon>
    </lineage>
</organism>
<dbReference type="AlphaFoldDB" id="A0A699ZRI7"/>
<feature type="region of interest" description="Disordered" evidence="1">
    <location>
        <begin position="165"/>
        <end position="184"/>
    </location>
</feature>
<evidence type="ECO:0000256" key="1">
    <source>
        <dbReference type="SAM" id="MobiDB-lite"/>
    </source>
</evidence>
<keyword evidence="2" id="KW-1133">Transmembrane helix</keyword>
<name>A0A699ZRI7_HAELA</name>
<gene>
    <name evidence="3" type="ORF">HaLaN_19757</name>
</gene>
<keyword evidence="4" id="KW-1185">Reference proteome</keyword>
<comment type="caution">
    <text evidence="3">The sequence shown here is derived from an EMBL/GenBank/DDBJ whole genome shotgun (WGS) entry which is preliminary data.</text>
</comment>
<dbReference type="Proteomes" id="UP000485058">
    <property type="component" value="Unassembled WGS sequence"/>
</dbReference>
<feature type="non-terminal residue" evidence="3">
    <location>
        <position position="1"/>
    </location>
</feature>
<sequence length="249" mass="27573">PVLPSPRQLGHQQGGPLATAGTSSWHPSAQQLDVVMDLEADLLALFWFRRPKLLLWVVAMVATLNGLSLMVSCYFLVVKGPVLGFQAVAIWLPMLLIDLASACYLGYVTLPQYGLLVTALVVDPEDLFDILQSAALADALAEEHEGIAGKVIHLLSHLQPGKQAAQRHHEEKRRMARKKNDQRSNAIAKQFENTMKAADDCAEVFVELLALRAGVIWASRPPSLEAFRHKLDRFVPLVRPLAAGWYKRD</sequence>
<evidence type="ECO:0000256" key="2">
    <source>
        <dbReference type="SAM" id="Phobius"/>
    </source>
</evidence>
<feature type="non-terminal residue" evidence="3">
    <location>
        <position position="249"/>
    </location>
</feature>
<reference evidence="3 4" key="1">
    <citation type="submission" date="2020-02" db="EMBL/GenBank/DDBJ databases">
        <title>Draft genome sequence of Haematococcus lacustris strain NIES-144.</title>
        <authorList>
            <person name="Morimoto D."/>
            <person name="Nakagawa S."/>
            <person name="Yoshida T."/>
            <person name="Sawayama S."/>
        </authorList>
    </citation>
    <scope>NUCLEOTIDE SEQUENCE [LARGE SCALE GENOMIC DNA]</scope>
    <source>
        <strain evidence="3 4">NIES-144</strain>
    </source>
</reference>
<keyword evidence="2" id="KW-0472">Membrane</keyword>